<proteinExistence type="predicted"/>
<dbReference type="EMBL" id="CAJVPZ010021778">
    <property type="protein sequence ID" value="CAG8708404.1"/>
    <property type="molecule type" value="Genomic_DNA"/>
</dbReference>
<dbReference type="AlphaFoldDB" id="A0A9N9HW73"/>
<reference evidence="2" key="1">
    <citation type="submission" date="2021-06" db="EMBL/GenBank/DDBJ databases">
        <authorList>
            <person name="Kallberg Y."/>
            <person name="Tangrot J."/>
            <person name="Rosling A."/>
        </authorList>
    </citation>
    <scope>NUCLEOTIDE SEQUENCE</scope>
    <source>
        <strain evidence="2">IN212</strain>
    </source>
</reference>
<evidence type="ECO:0000313" key="3">
    <source>
        <dbReference type="Proteomes" id="UP000789396"/>
    </source>
</evidence>
<evidence type="ECO:0000313" key="2">
    <source>
        <dbReference type="EMBL" id="CAG8708404.1"/>
    </source>
</evidence>
<name>A0A9N9HW73_9GLOM</name>
<protein>
    <submittedName>
        <fullName evidence="2">9258_t:CDS:1</fullName>
    </submittedName>
</protein>
<sequence length="325" mass="37511">MCNHENLNKIRSSHIEFKENEVESNEKNNKAESNNEDKSKSNKENEIEICETEIIKVINGYNYPIAKDARVFHKHRKLTQDATCMAVQMLKAGAKPNIIYEALRDENKEPIVTRRDISNLDQDNSNYIKNDLSLTNSDNGLLKSRLYEIETQYINFPDEQQKSTLLKQLDDILAVPEAKLKQKMKTNNAKKKQIKNVNSPQNSLMFHVEDQMPKILLNSRIPINDVDQVYNPKSNGNCGFRALAVAIRGNEENWNLVKLVMNSQLNKHIEVYRNWSGYNIELLKQILEFWKSPCSPSFWFLSPDCTQLAADTFSVPIAIFDTDNE</sequence>
<feature type="non-terminal residue" evidence="2">
    <location>
        <position position="325"/>
    </location>
</feature>
<comment type="caution">
    <text evidence="2">The sequence shown here is derived from an EMBL/GenBank/DDBJ whole genome shotgun (WGS) entry which is preliminary data.</text>
</comment>
<dbReference type="OrthoDB" id="2379842at2759"/>
<gene>
    <name evidence="2" type="ORF">RFULGI_LOCUS10707</name>
</gene>
<feature type="region of interest" description="Disordered" evidence="1">
    <location>
        <begin position="13"/>
        <end position="44"/>
    </location>
</feature>
<evidence type="ECO:0000256" key="1">
    <source>
        <dbReference type="SAM" id="MobiDB-lite"/>
    </source>
</evidence>
<keyword evidence="3" id="KW-1185">Reference proteome</keyword>
<organism evidence="2 3">
    <name type="scientific">Racocetra fulgida</name>
    <dbReference type="NCBI Taxonomy" id="60492"/>
    <lineage>
        <taxon>Eukaryota</taxon>
        <taxon>Fungi</taxon>
        <taxon>Fungi incertae sedis</taxon>
        <taxon>Mucoromycota</taxon>
        <taxon>Glomeromycotina</taxon>
        <taxon>Glomeromycetes</taxon>
        <taxon>Diversisporales</taxon>
        <taxon>Gigasporaceae</taxon>
        <taxon>Racocetra</taxon>
    </lineage>
</organism>
<accession>A0A9N9HW73</accession>
<dbReference type="Proteomes" id="UP000789396">
    <property type="component" value="Unassembled WGS sequence"/>
</dbReference>
<dbReference type="CDD" id="cd22744">
    <property type="entry name" value="OTU"/>
    <property type="match status" value="1"/>
</dbReference>